<feature type="transmembrane region" description="Helical" evidence="1">
    <location>
        <begin position="33"/>
        <end position="56"/>
    </location>
</feature>
<organism evidence="3 4">
    <name type="scientific">Selenomonas ruminantium subsp. lactilytica (strain NBRC 103574 / TAM6421)</name>
    <dbReference type="NCBI Taxonomy" id="927704"/>
    <lineage>
        <taxon>Bacteria</taxon>
        <taxon>Bacillati</taxon>
        <taxon>Bacillota</taxon>
        <taxon>Negativicutes</taxon>
        <taxon>Selenomonadales</taxon>
        <taxon>Selenomonadaceae</taxon>
        <taxon>Selenomonas</taxon>
    </lineage>
</organism>
<protein>
    <recommendedName>
        <fullName evidence="2">GGDEF domain-containing protein</fullName>
    </recommendedName>
</protein>
<dbReference type="OrthoDB" id="9804955at2"/>
<evidence type="ECO:0000256" key="1">
    <source>
        <dbReference type="SAM" id="Phobius"/>
    </source>
</evidence>
<dbReference type="NCBIfam" id="TIGR00254">
    <property type="entry name" value="GGDEF"/>
    <property type="match status" value="1"/>
</dbReference>
<reference evidence="3 4" key="1">
    <citation type="submission" date="2011-10" db="EMBL/GenBank/DDBJ databases">
        <title>Whole genome sequence of Selenomonas ruminantium subsp. lactilytica TAM6421.</title>
        <authorList>
            <person name="Oguchi A."/>
            <person name="Ankai A."/>
            <person name="Kaneko J."/>
            <person name="Yamada-Narita S."/>
            <person name="Fukui S."/>
            <person name="Takahashi M."/>
            <person name="Onodera T."/>
            <person name="Kojima S."/>
            <person name="Fushimi T."/>
            <person name="Abe N."/>
            <person name="Kamio Y."/>
            <person name="Yamazaki S."/>
            <person name="Fujita N."/>
        </authorList>
    </citation>
    <scope>NUCLEOTIDE SEQUENCE [LARGE SCALE GENOMIC DNA]</scope>
    <source>
        <strain evidence="4">NBRC 103574 / TAM6421</strain>
        <plasmid evidence="3 4">pSRC1</plasmid>
    </source>
</reference>
<keyword evidence="3" id="KW-0614">Plasmid</keyword>
<geneLocation type="plasmid" evidence="3 4">
    <name>pSRC1</name>
</geneLocation>
<dbReference type="SUPFAM" id="SSF55073">
    <property type="entry name" value="Nucleotide cyclase"/>
    <property type="match status" value="1"/>
</dbReference>
<evidence type="ECO:0000313" key="4">
    <source>
        <dbReference type="Proteomes" id="UP000007887"/>
    </source>
</evidence>
<dbReference type="PANTHER" id="PTHR45138">
    <property type="entry name" value="REGULATORY COMPONENTS OF SENSORY TRANSDUCTION SYSTEM"/>
    <property type="match status" value="1"/>
</dbReference>
<name>I0GW93_SELRL</name>
<evidence type="ECO:0000259" key="2">
    <source>
        <dbReference type="PROSITE" id="PS50887"/>
    </source>
</evidence>
<dbReference type="InterPro" id="IPR000160">
    <property type="entry name" value="GGDEF_dom"/>
</dbReference>
<dbReference type="GO" id="GO:0052621">
    <property type="term" value="F:diguanylate cyclase activity"/>
    <property type="evidence" value="ECO:0007669"/>
    <property type="project" value="TreeGrafter"/>
</dbReference>
<dbReference type="InterPro" id="IPR050469">
    <property type="entry name" value="Diguanylate_Cyclase"/>
</dbReference>
<dbReference type="Gene3D" id="6.10.340.10">
    <property type="match status" value="1"/>
</dbReference>
<dbReference type="Proteomes" id="UP000007887">
    <property type="component" value="Plasmid pSRC1"/>
</dbReference>
<dbReference type="EMBL" id="AP012299">
    <property type="protein sequence ID" value="BAL85030.1"/>
    <property type="molecule type" value="Genomic_DNA"/>
</dbReference>
<gene>
    <name evidence="3" type="ordered locus">SELR_pSRC102230</name>
</gene>
<feature type="transmembrane region" description="Helical" evidence="1">
    <location>
        <begin position="220"/>
        <end position="243"/>
    </location>
</feature>
<dbReference type="PANTHER" id="PTHR45138:SF9">
    <property type="entry name" value="DIGUANYLATE CYCLASE DGCM-RELATED"/>
    <property type="match status" value="1"/>
</dbReference>
<evidence type="ECO:0000313" key="3">
    <source>
        <dbReference type="EMBL" id="BAL85030.1"/>
    </source>
</evidence>
<feature type="domain" description="GGDEF" evidence="2">
    <location>
        <begin position="356"/>
        <end position="487"/>
    </location>
</feature>
<dbReference type="Gene3D" id="3.30.70.270">
    <property type="match status" value="1"/>
</dbReference>
<keyword evidence="1" id="KW-0472">Membrane</keyword>
<dbReference type="AlphaFoldDB" id="I0GW93"/>
<dbReference type="PATRIC" id="fig|927704.6.peg.3149"/>
<dbReference type="SMART" id="SM00267">
    <property type="entry name" value="GGDEF"/>
    <property type="match status" value="1"/>
</dbReference>
<keyword evidence="1" id="KW-1133">Transmembrane helix</keyword>
<dbReference type="InterPro" id="IPR029787">
    <property type="entry name" value="Nucleotide_cyclase"/>
</dbReference>
<accession>I0GW93</accession>
<dbReference type="RefSeq" id="WP_014431239.1">
    <property type="nucleotide sequence ID" value="NC_017078.1"/>
</dbReference>
<dbReference type="Pfam" id="PF00990">
    <property type="entry name" value="GGDEF"/>
    <property type="match status" value="1"/>
</dbReference>
<dbReference type="PROSITE" id="PS50887">
    <property type="entry name" value="GGDEF"/>
    <property type="match status" value="1"/>
</dbReference>
<keyword evidence="1" id="KW-0812">Transmembrane</keyword>
<proteinExistence type="predicted"/>
<sequence>MTGTFQQPCSLNGCGEDMNMENKRIRRPLKRSVKIGCILFVLVLCLCLGVSIYFSYREFFFKQSEAHIRNIITYVTGHIDNDDLKHCADTKTASKKYKDLMAFMDDVKEDFNPQYLYIIKPLKEDGGNHVMSILTAENKYDRYENTEGNLYLGDITKDEYTKEEVDKYHKIMGTKDIVFMESSTYWGHSYCGIYALRDSMGAPYAVLGVDIDLTQMYRDILYKTVNVLLIIIVIGAIFIALFLRWTSRNITDPIEWLEKSAIRYIEQSKYVRSPDQLTFEKPSLDIKNEVESLSNTIGQMTENIKAYMLQVISAEKETAHMKQLAKTDSLTGVKNKFAYGESVEDINEEITKGRMGDFGIVMLDINFLKKINDTYGHEYGDMLIKNACRVVCEVFAHSPVYRIGGDEFVVILRNKDLENADHLLAEFEQNLSSLAGKENVKPWEAPSVAVGTAYFDKHKDSSVEDIFRRADDAMYKKKITMKAERRD</sequence>
<dbReference type="KEGG" id="sri:SELR_pSRC102230"/>
<dbReference type="InterPro" id="IPR043128">
    <property type="entry name" value="Rev_trsase/Diguanyl_cyclase"/>
</dbReference>
<dbReference type="HOGENOM" id="CLU_598104_0_0_9"/>
<dbReference type="CDD" id="cd01949">
    <property type="entry name" value="GGDEF"/>
    <property type="match status" value="1"/>
</dbReference>